<accession>A0A382UAE8</accession>
<dbReference type="EMBL" id="UINC01142570">
    <property type="protein sequence ID" value="SVD30977.1"/>
    <property type="molecule type" value="Genomic_DNA"/>
</dbReference>
<gene>
    <name evidence="1" type="ORF">METZ01_LOCUS383831</name>
</gene>
<name>A0A382UAE8_9ZZZZ</name>
<reference evidence="1" key="1">
    <citation type="submission" date="2018-05" db="EMBL/GenBank/DDBJ databases">
        <authorList>
            <person name="Lanie J.A."/>
            <person name="Ng W.-L."/>
            <person name="Kazmierczak K.M."/>
            <person name="Andrzejewski T.M."/>
            <person name="Davidsen T.M."/>
            <person name="Wayne K.J."/>
            <person name="Tettelin H."/>
            <person name="Glass J.I."/>
            <person name="Rusch D."/>
            <person name="Podicherti R."/>
            <person name="Tsui H.-C.T."/>
            <person name="Winkler M.E."/>
        </authorList>
    </citation>
    <scope>NUCLEOTIDE SEQUENCE</scope>
</reference>
<evidence type="ECO:0008006" key="2">
    <source>
        <dbReference type="Google" id="ProtNLM"/>
    </source>
</evidence>
<sequence>MSWDKELSELSNGNLFTFKDKTSWTVPKVSSGVYTIWNQDEFLYVGMSGKNINEMNIENIRSEGKKRGLITRLESHWSGQRSGDQFCVYISDLYVLQNLSSQDIVLISRREKRMDDYVRDYIRNNLSFRYVLMKNGKDCFSLEKFIQIQGLNGETPSINGKTNQ</sequence>
<protein>
    <recommendedName>
        <fullName evidence="2">GIY-YIG domain-containing protein</fullName>
    </recommendedName>
</protein>
<organism evidence="1">
    <name type="scientific">marine metagenome</name>
    <dbReference type="NCBI Taxonomy" id="408172"/>
    <lineage>
        <taxon>unclassified sequences</taxon>
        <taxon>metagenomes</taxon>
        <taxon>ecological metagenomes</taxon>
    </lineage>
</organism>
<dbReference type="AlphaFoldDB" id="A0A382UAE8"/>
<evidence type="ECO:0000313" key="1">
    <source>
        <dbReference type="EMBL" id="SVD30977.1"/>
    </source>
</evidence>
<proteinExistence type="predicted"/>